<dbReference type="AlphaFoldDB" id="A0A2T6KQY4"/>
<dbReference type="InterPro" id="IPR036291">
    <property type="entry name" value="NAD(P)-bd_dom_sf"/>
</dbReference>
<evidence type="ECO:0000256" key="2">
    <source>
        <dbReference type="ARBA" id="ARBA00023002"/>
    </source>
</evidence>
<evidence type="ECO:0000256" key="10">
    <source>
        <dbReference type="PIRSR" id="PIRSR000103-1"/>
    </source>
</evidence>
<keyword evidence="1" id="KW-0521">NADP</keyword>
<evidence type="ECO:0000313" key="14">
    <source>
        <dbReference type="Proteomes" id="UP000244523"/>
    </source>
</evidence>
<dbReference type="OrthoDB" id="9812907at2"/>
<keyword evidence="2" id="KW-0560">Oxidoreductase</keyword>
<evidence type="ECO:0000256" key="8">
    <source>
        <dbReference type="ARBA" id="ARBA00039407"/>
    </source>
</evidence>
<dbReference type="SUPFAM" id="SSF48179">
    <property type="entry name" value="6-phosphogluconate dehydrogenase C-terminal domain-like"/>
    <property type="match status" value="1"/>
</dbReference>
<proteinExistence type="inferred from homology"/>
<dbReference type="GO" id="GO:0016616">
    <property type="term" value="F:oxidoreductase activity, acting on the CH-OH group of donors, NAD or NADP as acceptor"/>
    <property type="evidence" value="ECO:0007669"/>
    <property type="project" value="InterPro"/>
</dbReference>
<evidence type="ECO:0000256" key="7">
    <source>
        <dbReference type="ARBA" id="ARBA00038870"/>
    </source>
</evidence>
<dbReference type="PANTHER" id="PTHR43060:SF17">
    <property type="entry name" value="L-THREONATE DEHYDROGENASE"/>
    <property type="match status" value="1"/>
</dbReference>
<protein>
    <recommendedName>
        <fullName evidence="8">L-threonate dehydrogenase</fullName>
        <ecNumber evidence="7">1.1.1.411</ecNumber>
    </recommendedName>
</protein>
<dbReference type="Gene3D" id="3.40.50.720">
    <property type="entry name" value="NAD(P)-binding Rossmann-like Domain"/>
    <property type="match status" value="1"/>
</dbReference>
<keyword evidence="3" id="KW-0520">NAD</keyword>
<feature type="domain" description="3-hydroxyisobutyrate dehydrogenase-like NAD-binding" evidence="12">
    <location>
        <begin position="167"/>
        <end position="287"/>
    </location>
</feature>
<dbReference type="InterPro" id="IPR008927">
    <property type="entry name" value="6-PGluconate_DH-like_C_sf"/>
</dbReference>
<comment type="caution">
    <text evidence="13">The sequence shown here is derived from an EMBL/GenBank/DDBJ whole genome shotgun (WGS) entry which is preliminary data.</text>
</comment>
<evidence type="ECO:0000259" key="11">
    <source>
        <dbReference type="Pfam" id="PF03446"/>
    </source>
</evidence>
<dbReference type="Gene3D" id="1.10.1040.10">
    <property type="entry name" value="N-(1-d-carboxylethyl)-l-norvaline Dehydrogenase, domain 2"/>
    <property type="match status" value="1"/>
</dbReference>
<evidence type="ECO:0000256" key="9">
    <source>
        <dbReference type="ARBA" id="ARBA00047312"/>
    </source>
</evidence>
<dbReference type="InterPro" id="IPR050006">
    <property type="entry name" value="LtnD"/>
</dbReference>
<dbReference type="InterPro" id="IPR013328">
    <property type="entry name" value="6PGD_dom2"/>
</dbReference>
<dbReference type="RefSeq" id="WP_108384642.1">
    <property type="nucleotide sequence ID" value="NZ_QBUD01000001.1"/>
</dbReference>
<dbReference type="InterPro" id="IPR029154">
    <property type="entry name" value="HIBADH-like_NADP-bd"/>
</dbReference>
<evidence type="ECO:0000256" key="4">
    <source>
        <dbReference type="ARBA" id="ARBA00023277"/>
    </source>
</evidence>
<evidence type="ECO:0000313" key="13">
    <source>
        <dbReference type="EMBL" id="PUB18945.1"/>
    </source>
</evidence>
<evidence type="ECO:0000259" key="12">
    <source>
        <dbReference type="Pfam" id="PF14833"/>
    </source>
</evidence>
<dbReference type="Pfam" id="PF14833">
    <property type="entry name" value="NAD_binding_11"/>
    <property type="match status" value="1"/>
</dbReference>
<comment type="similarity">
    <text evidence="6">Belongs to the HIBADH-related family. L-threonate dehydrogenase subfamily.</text>
</comment>
<evidence type="ECO:0000256" key="6">
    <source>
        <dbReference type="ARBA" id="ARBA00037979"/>
    </source>
</evidence>
<dbReference type="NCBIfam" id="NF043037">
    <property type="entry name" value="ThreonDh"/>
    <property type="match status" value="1"/>
</dbReference>
<dbReference type="InterPro" id="IPR006115">
    <property type="entry name" value="6PGDH_NADP-bd"/>
</dbReference>
<dbReference type="GO" id="GO:0050661">
    <property type="term" value="F:NADP binding"/>
    <property type="evidence" value="ECO:0007669"/>
    <property type="project" value="InterPro"/>
</dbReference>
<evidence type="ECO:0000256" key="5">
    <source>
        <dbReference type="ARBA" id="ARBA00037062"/>
    </source>
</evidence>
<dbReference type="GO" id="GO:0051287">
    <property type="term" value="F:NAD binding"/>
    <property type="evidence" value="ECO:0007669"/>
    <property type="project" value="InterPro"/>
</dbReference>
<comment type="catalytic activity">
    <reaction evidence="9">
        <text>L-threonate + NAD(+) = 2-dehydro-L-erythronate + NADH + H(+)</text>
        <dbReference type="Rhea" id="RHEA:52548"/>
        <dbReference type="ChEBI" id="CHEBI:15378"/>
        <dbReference type="ChEBI" id="CHEBI:57540"/>
        <dbReference type="ChEBI" id="CHEBI:57561"/>
        <dbReference type="ChEBI" id="CHEBI:57945"/>
        <dbReference type="ChEBI" id="CHEBI:136669"/>
        <dbReference type="EC" id="1.1.1.411"/>
    </reaction>
</comment>
<evidence type="ECO:0000256" key="3">
    <source>
        <dbReference type="ARBA" id="ARBA00023027"/>
    </source>
</evidence>
<reference evidence="13 14" key="1">
    <citation type="submission" date="2018-04" db="EMBL/GenBank/DDBJ databases">
        <title>Genomic Encyclopedia of Archaeal and Bacterial Type Strains, Phase II (KMG-II): from individual species to whole genera.</title>
        <authorList>
            <person name="Goeker M."/>
        </authorList>
    </citation>
    <scope>NUCLEOTIDE SEQUENCE [LARGE SCALE GENOMIC DNA]</scope>
    <source>
        <strain evidence="13 14">DSM 29955</strain>
    </source>
</reference>
<dbReference type="PANTHER" id="PTHR43060">
    <property type="entry name" value="3-HYDROXYISOBUTYRATE DEHYDROGENASE-LIKE 1, MITOCHONDRIAL-RELATED"/>
    <property type="match status" value="1"/>
</dbReference>
<dbReference type="EC" id="1.1.1.411" evidence="7"/>
<dbReference type="Pfam" id="PF03446">
    <property type="entry name" value="NAD_binding_2"/>
    <property type="match status" value="1"/>
</dbReference>
<name>A0A2T6KQY4_9RHOB</name>
<dbReference type="EMBL" id="QBUD01000001">
    <property type="protein sequence ID" value="PUB18945.1"/>
    <property type="molecule type" value="Genomic_DNA"/>
</dbReference>
<evidence type="ECO:0000256" key="1">
    <source>
        <dbReference type="ARBA" id="ARBA00022857"/>
    </source>
</evidence>
<dbReference type="Proteomes" id="UP000244523">
    <property type="component" value="Unassembled WGS sequence"/>
</dbReference>
<accession>A0A2T6KQY4</accession>
<keyword evidence="4" id="KW-0119">Carbohydrate metabolism</keyword>
<dbReference type="SUPFAM" id="SSF51735">
    <property type="entry name" value="NAD(P)-binding Rossmann-fold domains"/>
    <property type="match status" value="1"/>
</dbReference>
<sequence>MASGAVAIFGLGAMGAGMAGALLRAGLTTHGYDINADAVARFQAAGGATGSVEEVAETLDAVVVVVVNAAQTEAVLFGDNGIAAKLSAGTVVVACATVAPDVARDLAARCADLGLLYLDAPVSGGTIRAADGTLSILASGSRAAFAKAQPALDAMASQLFDLGDEVGAGSSMKAVNQMLVGIQIAAMGEALTFGMTQGVAPDKFLEIISQCAGTSWALESRAPHVIAGDYTPLSAVDIWLKDLGIVLDIAKGAKFGAPLTAAALQQYLAASGSGLGKEDDAAVAKVYARNAGLTLPGGE</sequence>
<dbReference type="PIRSF" id="PIRSF000103">
    <property type="entry name" value="HIBADH"/>
    <property type="match status" value="1"/>
</dbReference>
<comment type="function">
    <text evidence="5">Catalyzes oxidation of L-threonate to 2-oxo-tetronate. Can use either NAD(+) or NADP(+) as cosubstrate, with a preference for NAD(+).</text>
</comment>
<dbReference type="InterPro" id="IPR015815">
    <property type="entry name" value="HIBADH-related"/>
</dbReference>
<feature type="domain" description="6-phosphogluconate dehydrogenase NADP-binding" evidence="11">
    <location>
        <begin position="6"/>
        <end position="160"/>
    </location>
</feature>
<gene>
    <name evidence="13" type="ORF">C8N45_101536</name>
</gene>
<keyword evidence="14" id="KW-1185">Reference proteome</keyword>
<feature type="active site" evidence="10">
    <location>
        <position position="173"/>
    </location>
</feature>
<organism evidence="13 14">
    <name type="scientific">Yoonia sediminilitoris</name>
    <dbReference type="NCBI Taxonomy" id="1286148"/>
    <lineage>
        <taxon>Bacteria</taxon>
        <taxon>Pseudomonadati</taxon>
        <taxon>Pseudomonadota</taxon>
        <taxon>Alphaproteobacteria</taxon>
        <taxon>Rhodobacterales</taxon>
        <taxon>Paracoccaceae</taxon>
        <taxon>Yoonia</taxon>
    </lineage>
</organism>